<proteinExistence type="predicted"/>
<evidence type="ECO:0000313" key="2">
    <source>
        <dbReference type="Proteomes" id="UP000596742"/>
    </source>
</evidence>
<comment type="caution">
    <text evidence="1">The sequence shown here is derived from an EMBL/GenBank/DDBJ whole genome shotgun (WGS) entry which is preliminary data.</text>
</comment>
<name>A0A8B6DPL4_MYTGA</name>
<organism evidence="1 2">
    <name type="scientific">Mytilus galloprovincialis</name>
    <name type="common">Mediterranean mussel</name>
    <dbReference type="NCBI Taxonomy" id="29158"/>
    <lineage>
        <taxon>Eukaryota</taxon>
        <taxon>Metazoa</taxon>
        <taxon>Spiralia</taxon>
        <taxon>Lophotrochozoa</taxon>
        <taxon>Mollusca</taxon>
        <taxon>Bivalvia</taxon>
        <taxon>Autobranchia</taxon>
        <taxon>Pteriomorphia</taxon>
        <taxon>Mytilida</taxon>
        <taxon>Mytiloidea</taxon>
        <taxon>Mytilidae</taxon>
        <taxon>Mytilinae</taxon>
        <taxon>Mytilus</taxon>
    </lineage>
</organism>
<dbReference type="AlphaFoldDB" id="A0A8B6DPL4"/>
<reference evidence="1" key="1">
    <citation type="submission" date="2018-11" db="EMBL/GenBank/DDBJ databases">
        <authorList>
            <person name="Alioto T."/>
            <person name="Alioto T."/>
        </authorList>
    </citation>
    <scope>NUCLEOTIDE SEQUENCE</scope>
</reference>
<dbReference type="Proteomes" id="UP000596742">
    <property type="component" value="Unassembled WGS sequence"/>
</dbReference>
<evidence type="ECO:0000313" key="1">
    <source>
        <dbReference type="EMBL" id="VDI22348.1"/>
    </source>
</evidence>
<dbReference type="OrthoDB" id="6107619at2759"/>
<keyword evidence="2" id="KW-1185">Reference proteome</keyword>
<dbReference type="EMBL" id="UYJE01003776">
    <property type="protein sequence ID" value="VDI22348.1"/>
    <property type="molecule type" value="Genomic_DNA"/>
</dbReference>
<protein>
    <submittedName>
        <fullName evidence="1">Uncharacterized protein</fullName>
    </submittedName>
</protein>
<feature type="non-terminal residue" evidence="1">
    <location>
        <position position="1"/>
    </location>
</feature>
<sequence length="266" mass="30171">LVVISILSIKVWTLRSDHQSLAEKVNQLETELNEMIDVAKSCTTLVRRMQIIEERIKDSSFAKAVPPPLPSQICTDRLDELTQEFASRETIPNIESYIQTNTQTDEYSFDETLVDDYCSLFRKAVPIYENNIADLRILCNTDYMRNYLDLMPHINNVATTMCDVEKTKDVKALLTCANNNHMTQHGFDGCLQGTLRGLSLSKPDSLTCSEDDENYQSWFTAVVTSFKSCLCQFDSCAPESTRSITEMLTSHQLDTCTIVSYALWGI</sequence>
<gene>
    <name evidence="1" type="ORF">MGAL_10B038731</name>
</gene>
<accession>A0A8B6DPL4</accession>